<evidence type="ECO:0000313" key="2">
    <source>
        <dbReference type="EMBL" id="SPO38365.1"/>
    </source>
</evidence>
<accession>A0A5C3F320</accession>
<protein>
    <submittedName>
        <fullName evidence="2">Uncharacterized protein</fullName>
    </submittedName>
</protein>
<dbReference type="Proteomes" id="UP000323386">
    <property type="component" value="Unassembled WGS sequence"/>
</dbReference>
<reference evidence="2 3" key="1">
    <citation type="submission" date="2018-03" db="EMBL/GenBank/DDBJ databases">
        <authorList>
            <person name="Guldener U."/>
        </authorList>
    </citation>
    <scope>NUCLEOTIDE SEQUENCE [LARGE SCALE GENOMIC DNA]</scope>
    <source>
        <strain evidence="2 3">DAOM196992</strain>
    </source>
</reference>
<keyword evidence="3" id="KW-1185">Reference proteome</keyword>
<organism evidence="2 3">
    <name type="scientific">Pseudozyma flocculosa</name>
    <dbReference type="NCBI Taxonomy" id="84751"/>
    <lineage>
        <taxon>Eukaryota</taxon>
        <taxon>Fungi</taxon>
        <taxon>Dikarya</taxon>
        <taxon>Basidiomycota</taxon>
        <taxon>Ustilaginomycotina</taxon>
        <taxon>Ustilaginomycetes</taxon>
        <taxon>Ustilaginales</taxon>
        <taxon>Ustilaginaceae</taxon>
        <taxon>Pseudozyma</taxon>
    </lineage>
</organism>
<evidence type="ECO:0000256" key="1">
    <source>
        <dbReference type="SAM" id="MobiDB-lite"/>
    </source>
</evidence>
<feature type="compositionally biased region" description="Basic residues" evidence="1">
    <location>
        <begin position="19"/>
        <end position="28"/>
    </location>
</feature>
<name>A0A5C3F320_9BASI</name>
<evidence type="ECO:0000313" key="3">
    <source>
        <dbReference type="Proteomes" id="UP000323386"/>
    </source>
</evidence>
<feature type="region of interest" description="Disordered" evidence="1">
    <location>
        <begin position="66"/>
        <end position="155"/>
    </location>
</feature>
<feature type="region of interest" description="Disordered" evidence="1">
    <location>
        <begin position="1"/>
        <end position="37"/>
    </location>
</feature>
<dbReference type="AlphaFoldDB" id="A0A5C3F320"/>
<sequence length="155" mass="17001">MLRAMNDRAVGQSSPDLRRTHHGQRYRPRSFVEIQQSGSSGTTSLLLSPHFLPQSTLAASIWPHRATLHLDPPGPRHPISSGRRQERRDAPKQPLSRQCYQLIADHTPSGSSPRGNAPHPLAPSSLRVTIPERSEGARGAVVSPMAPSRRFSTIA</sequence>
<gene>
    <name evidence="2" type="ORF">PSFLO_03842</name>
</gene>
<proteinExistence type="predicted"/>
<dbReference type="EMBL" id="OOIP01000010">
    <property type="protein sequence ID" value="SPO38365.1"/>
    <property type="molecule type" value="Genomic_DNA"/>
</dbReference>